<dbReference type="Proteomes" id="UP000030645">
    <property type="component" value="Unassembled WGS sequence"/>
</dbReference>
<evidence type="ECO:0000313" key="2">
    <source>
        <dbReference type="EMBL" id="EXC12816.1"/>
    </source>
</evidence>
<keyword evidence="3" id="KW-1185">Reference proteome</keyword>
<name>W9SJY1_9ROSA</name>
<dbReference type="AlphaFoldDB" id="W9SJY1"/>
<dbReference type="eggNOG" id="ENOG502QV2J">
    <property type="taxonomic scope" value="Eukaryota"/>
</dbReference>
<dbReference type="GO" id="GO:0015919">
    <property type="term" value="P:peroxisomal membrane transport"/>
    <property type="evidence" value="ECO:0007669"/>
    <property type="project" value="InterPro"/>
</dbReference>
<protein>
    <recommendedName>
        <fullName evidence="4">Protein APEM9</fullName>
    </recommendedName>
</protein>
<dbReference type="KEGG" id="mnt:21391582"/>
<dbReference type="OrthoDB" id="1919407at2759"/>
<dbReference type="STRING" id="981085.W9SJY1"/>
<evidence type="ECO:0000313" key="3">
    <source>
        <dbReference type="Proteomes" id="UP000030645"/>
    </source>
</evidence>
<keyword evidence="1" id="KW-1133">Transmembrane helix</keyword>
<gene>
    <name evidence="2" type="ORF">L484_008207</name>
</gene>
<dbReference type="PANTHER" id="PTHR36361">
    <property type="entry name" value="PROTEIN APEM9"/>
    <property type="match status" value="1"/>
</dbReference>
<evidence type="ECO:0000256" key="1">
    <source>
        <dbReference type="SAM" id="Phobius"/>
    </source>
</evidence>
<keyword evidence="1" id="KW-0812">Transmembrane</keyword>
<evidence type="ECO:0008006" key="4">
    <source>
        <dbReference type="Google" id="ProtNLM"/>
    </source>
</evidence>
<sequence length="367" mass="41459">MDMKASPTLSSEIWARIELSESYLVCSMYEEAASLASSILKELCKRTSDMPEFMESLSDVEFHDILESTAMVLLQSLHQLHRASEILNELKQSFPSVAAIPVQVLLTGVCFQIPENSSGVREFLEEFLSKWRLANESYYVLAGTEANIDNVEVCDERFVLGVDKYLDVVEVYVMKLLLTTPHDVNLAITWVEKAELPEEKQQGLLRRLHSLHSVKATNSSRGYSSPLSVENHKIHSSNVEKLNMSDGSPEVLDNGNYPLNREKSRKQTVLRLSKRVEPCFWWIRTINLKFGNAQVVISKGKIALGFMILLAYWISRRKRASLKGIVQNQALFIKKAVVDLWQLAFSYQVNPLAAVQSPPAPSRGGQR</sequence>
<reference evidence="3" key="1">
    <citation type="submission" date="2013-01" db="EMBL/GenBank/DDBJ databases">
        <title>Draft Genome Sequence of a Mulberry Tree, Morus notabilis C.K. Schneid.</title>
        <authorList>
            <person name="He N."/>
            <person name="Zhao S."/>
        </authorList>
    </citation>
    <scope>NUCLEOTIDE SEQUENCE</scope>
</reference>
<keyword evidence="1" id="KW-0472">Membrane</keyword>
<feature type="transmembrane region" description="Helical" evidence="1">
    <location>
        <begin position="296"/>
        <end position="314"/>
    </location>
</feature>
<dbReference type="EMBL" id="KE345724">
    <property type="protein sequence ID" value="EXC12816.1"/>
    <property type="molecule type" value="Genomic_DNA"/>
</dbReference>
<dbReference type="InterPro" id="IPR034571">
    <property type="entry name" value="APEM9"/>
</dbReference>
<accession>W9SJY1</accession>
<dbReference type="PANTHER" id="PTHR36361:SF1">
    <property type="entry name" value="PROTEIN APEM9"/>
    <property type="match status" value="1"/>
</dbReference>
<proteinExistence type="predicted"/>
<organism evidence="2 3">
    <name type="scientific">Morus notabilis</name>
    <dbReference type="NCBI Taxonomy" id="981085"/>
    <lineage>
        <taxon>Eukaryota</taxon>
        <taxon>Viridiplantae</taxon>
        <taxon>Streptophyta</taxon>
        <taxon>Embryophyta</taxon>
        <taxon>Tracheophyta</taxon>
        <taxon>Spermatophyta</taxon>
        <taxon>Magnoliopsida</taxon>
        <taxon>eudicotyledons</taxon>
        <taxon>Gunneridae</taxon>
        <taxon>Pentapetalae</taxon>
        <taxon>rosids</taxon>
        <taxon>fabids</taxon>
        <taxon>Rosales</taxon>
        <taxon>Moraceae</taxon>
        <taxon>Moreae</taxon>
        <taxon>Morus</taxon>
    </lineage>
</organism>